<gene>
    <name evidence="4" type="ordered locus">AALP_Aa7g024300</name>
</gene>
<feature type="compositionally biased region" description="Basic and acidic residues" evidence="2">
    <location>
        <begin position="250"/>
        <end position="265"/>
    </location>
</feature>
<dbReference type="Gramene" id="KFK28628">
    <property type="protein sequence ID" value="KFK28628"/>
    <property type="gene ID" value="AALP_AA7G024300"/>
</dbReference>
<feature type="region of interest" description="Disordered" evidence="2">
    <location>
        <begin position="1"/>
        <end position="39"/>
    </location>
</feature>
<accession>A0A087GFH6</accession>
<dbReference type="InterPro" id="IPR000157">
    <property type="entry name" value="TIR_dom"/>
</dbReference>
<name>A0A087GFH6_ARAAL</name>
<feature type="domain" description="TIR" evidence="3">
    <location>
        <begin position="299"/>
        <end position="467"/>
    </location>
</feature>
<dbReference type="FunFam" id="3.40.50.10140:FF:000007">
    <property type="entry name" value="Disease resistance protein (TIR-NBS-LRR class)"/>
    <property type="match status" value="2"/>
</dbReference>
<evidence type="ECO:0000313" key="5">
    <source>
        <dbReference type="Proteomes" id="UP000029120"/>
    </source>
</evidence>
<protein>
    <recommendedName>
        <fullName evidence="3">TIR domain-containing protein</fullName>
    </recommendedName>
</protein>
<dbReference type="SUPFAM" id="SSF52200">
    <property type="entry name" value="Toll/Interleukin receptor TIR domain"/>
    <property type="match status" value="2"/>
</dbReference>
<reference evidence="5" key="1">
    <citation type="journal article" date="2015" name="Nat. Plants">
        <title>Genome expansion of Arabis alpina linked with retrotransposition and reduced symmetric DNA methylation.</title>
        <authorList>
            <person name="Willing E.M."/>
            <person name="Rawat V."/>
            <person name="Mandakova T."/>
            <person name="Maumus F."/>
            <person name="James G.V."/>
            <person name="Nordstroem K.J."/>
            <person name="Becker C."/>
            <person name="Warthmann N."/>
            <person name="Chica C."/>
            <person name="Szarzynska B."/>
            <person name="Zytnicki M."/>
            <person name="Albani M.C."/>
            <person name="Kiefer C."/>
            <person name="Bergonzi S."/>
            <person name="Castaings L."/>
            <person name="Mateos J.L."/>
            <person name="Berns M.C."/>
            <person name="Bujdoso N."/>
            <person name="Piofczyk T."/>
            <person name="de Lorenzo L."/>
            <person name="Barrero-Sicilia C."/>
            <person name="Mateos I."/>
            <person name="Piednoel M."/>
            <person name="Hagmann J."/>
            <person name="Chen-Min-Tao R."/>
            <person name="Iglesias-Fernandez R."/>
            <person name="Schuster S.C."/>
            <person name="Alonso-Blanco C."/>
            <person name="Roudier F."/>
            <person name="Carbonero P."/>
            <person name="Paz-Ares J."/>
            <person name="Davis S.J."/>
            <person name="Pecinka A."/>
            <person name="Quesneville H."/>
            <person name="Colot V."/>
            <person name="Lysak M.A."/>
            <person name="Weigel D."/>
            <person name="Coupland G."/>
            <person name="Schneeberger K."/>
        </authorList>
    </citation>
    <scope>NUCLEOTIDE SEQUENCE [LARGE SCALE GENOMIC DNA]</scope>
    <source>
        <strain evidence="5">cv. Pajares</strain>
    </source>
</reference>
<dbReference type="GO" id="GO:0007165">
    <property type="term" value="P:signal transduction"/>
    <property type="evidence" value="ECO:0007669"/>
    <property type="project" value="InterPro"/>
</dbReference>
<dbReference type="PANTHER" id="PTHR32009">
    <property type="entry name" value="TMV RESISTANCE PROTEIN N-LIKE"/>
    <property type="match status" value="1"/>
</dbReference>
<dbReference type="Gene3D" id="3.40.50.10140">
    <property type="entry name" value="Toll/interleukin-1 receptor homology (TIR) domain"/>
    <property type="match status" value="2"/>
</dbReference>
<dbReference type="EMBL" id="CM002875">
    <property type="protein sequence ID" value="KFK28628.1"/>
    <property type="molecule type" value="Genomic_DNA"/>
</dbReference>
<evidence type="ECO:0000313" key="4">
    <source>
        <dbReference type="EMBL" id="KFK28628.1"/>
    </source>
</evidence>
<dbReference type="InterPro" id="IPR035897">
    <property type="entry name" value="Toll_tir_struct_dom_sf"/>
</dbReference>
<sequence>MAASSFSPPPPPPSLPSYPLRSHRPPASPRPIIRLPHHLPPPPPPPLPNSLYKPYPPSSNRQVFISLGGMDVGNDFLSLVEEAFINKNINVYCNTERGYTYLQPLFFKRIEKMVLAVVIFSDRYTSSKWCLNELVRINKRMIEGKLHVIPIFYNVDVENVKILAGKFGYNFRETTSKYGDCAGLWLINKWEKALKSIPQKFGLSSFDYRCENDFINAIVEEVEKAFNHITKEEVDVADANRNSNDMVGSDDEHLKTKKVKEDSSKKRNVHTLVPPPPPPPPPLLRAPHPPPTPTPPLPSKHEVFISFEAKDMGNGFLSSVKEAFINKHVNVYVDETELRSRDRQYLSKVIEESIVALVIFSHRYTGSEWYLNELVQINERMSEVKLHVIPIFYKLDVENVKLLAGKFGFNLRETARNCGGCGGNWRKINKWEEALESIPQKFGLSSFDYRCENDFINAIVEEVDKVLNHITKEEADAAEANRIVISD</sequence>
<dbReference type="PROSITE" id="PS50104">
    <property type="entry name" value="TIR"/>
    <property type="match status" value="2"/>
</dbReference>
<keyword evidence="5" id="KW-1185">Reference proteome</keyword>
<keyword evidence="1" id="KW-0520">NAD</keyword>
<evidence type="ECO:0000256" key="2">
    <source>
        <dbReference type="SAM" id="MobiDB-lite"/>
    </source>
</evidence>
<feature type="compositionally biased region" description="Pro residues" evidence="2">
    <location>
        <begin position="273"/>
        <end position="298"/>
    </location>
</feature>
<dbReference type="SMART" id="SM00255">
    <property type="entry name" value="TIR"/>
    <property type="match status" value="2"/>
</dbReference>
<organism evidence="4 5">
    <name type="scientific">Arabis alpina</name>
    <name type="common">Alpine rock-cress</name>
    <dbReference type="NCBI Taxonomy" id="50452"/>
    <lineage>
        <taxon>Eukaryota</taxon>
        <taxon>Viridiplantae</taxon>
        <taxon>Streptophyta</taxon>
        <taxon>Embryophyta</taxon>
        <taxon>Tracheophyta</taxon>
        <taxon>Spermatophyta</taxon>
        <taxon>Magnoliopsida</taxon>
        <taxon>eudicotyledons</taxon>
        <taxon>Gunneridae</taxon>
        <taxon>Pentapetalae</taxon>
        <taxon>rosids</taxon>
        <taxon>malvids</taxon>
        <taxon>Brassicales</taxon>
        <taxon>Brassicaceae</taxon>
        <taxon>Arabideae</taxon>
        <taxon>Arabis</taxon>
    </lineage>
</organism>
<evidence type="ECO:0000259" key="3">
    <source>
        <dbReference type="PROSITE" id="PS50104"/>
    </source>
</evidence>
<evidence type="ECO:0000256" key="1">
    <source>
        <dbReference type="ARBA" id="ARBA00023027"/>
    </source>
</evidence>
<dbReference type="PANTHER" id="PTHR32009:SF109">
    <property type="entry name" value="TOLL-INTERLEUKIN-RESISTANCE (TIR) DOMAIN FAMILY PROTEIN"/>
    <property type="match status" value="1"/>
</dbReference>
<dbReference type="AlphaFoldDB" id="A0A087GFH6"/>
<dbReference type="Pfam" id="PF01582">
    <property type="entry name" value="TIR"/>
    <property type="match status" value="2"/>
</dbReference>
<feature type="region of interest" description="Disordered" evidence="2">
    <location>
        <begin position="240"/>
        <end position="298"/>
    </location>
</feature>
<dbReference type="OrthoDB" id="6160824at2759"/>
<proteinExistence type="predicted"/>
<dbReference type="Proteomes" id="UP000029120">
    <property type="component" value="Chromosome 7"/>
</dbReference>
<feature type="domain" description="TIR" evidence="3">
    <location>
        <begin position="59"/>
        <end position="226"/>
    </location>
</feature>
<feature type="compositionally biased region" description="Pro residues" evidence="2">
    <location>
        <begin position="7"/>
        <end position="16"/>
    </location>
</feature>